<organism evidence="1 2">
    <name type="scientific">Melastoma candidum</name>
    <dbReference type="NCBI Taxonomy" id="119954"/>
    <lineage>
        <taxon>Eukaryota</taxon>
        <taxon>Viridiplantae</taxon>
        <taxon>Streptophyta</taxon>
        <taxon>Embryophyta</taxon>
        <taxon>Tracheophyta</taxon>
        <taxon>Spermatophyta</taxon>
        <taxon>Magnoliopsida</taxon>
        <taxon>eudicotyledons</taxon>
        <taxon>Gunneridae</taxon>
        <taxon>Pentapetalae</taxon>
        <taxon>rosids</taxon>
        <taxon>malvids</taxon>
        <taxon>Myrtales</taxon>
        <taxon>Melastomataceae</taxon>
        <taxon>Melastomatoideae</taxon>
        <taxon>Melastomateae</taxon>
        <taxon>Melastoma</taxon>
    </lineage>
</organism>
<accession>A0ACB9LKL0</accession>
<sequence length="154" mass="15287">MNPSTSSASLLTLALVLALAVAARAQSTPAVATCASKLTPCALYLNGTTTPSAECCSSIKDAVANDRACLCKLYTTPGLLASLGVNVTQALKLTQQCGASTDTSICSSLASAPGGSTTPATPAAVPGNDATKKAAWTWMVPAFAAAVLASSLIH</sequence>
<dbReference type="Proteomes" id="UP001057402">
    <property type="component" value="Chromosome 11"/>
</dbReference>
<keyword evidence="2" id="KW-1185">Reference proteome</keyword>
<evidence type="ECO:0000313" key="1">
    <source>
        <dbReference type="EMBL" id="KAI4311669.1"/>
    </source>
</evidence>
<proteinExistence type="predicted"/>
<comment type="caution">
    <text evidence="1">The sequence shown here is derived from an EMBL/GenBank/DDBJ whole genome shotgun (WGS) entry which is preliminary data.</text>
</comment>
<name>A0ACB9LKL0_9MYRT</name>
<gene>
    <name evidence="1" type="ORF">MLD38_036547</name>
</gene>
<protein>
    <submittedName>
        <fullName evidence="1">Uncharacterized protein</fullName>
    </submittedName>
</protein>
<dbReference type="EMBL" id="CM042890">
    <property type="protein sequence ID" value="KAI4311669.1"/>
    <property type="molecule type" value="Genomic_DNA"/>
</dbReference>
<reference evidence="2" key="1">
    <citation type="journal article" date="2023" name="Front. Plant Sci.">
        <title>Chromosomal-level genome assembly of Melastoma candidum provides insights into trichome evolution.</title>
        <authorList>
            <person name="Zhong Y."/>
            <person name="Wu W."/>
            <person name="Sun C."/>
            <person name="Zou P."/>
            <person name="Liu Y."/>
            <person name="Dai S."/>
            <person name="Zhou R."/>
        </authorList>
    </citation>
    <scope>NUCLEOTIDE SEQUENCE [LARGE SCALE GENOMIC DNA]</scope>
</reference>
<evidence type="ECO:0000313" key="2">
    <source>
        <dbReference type="Proteomes" id="UP001057402"/>
    </source>
</evidence>